<proteinExistence type="inferred from homology"/>
<dbReference type="SUPFAM" id="SSF51905">
    <property type="entry name" value="FAD/NAD(P)-binding domain"/>
    <property type="match status" value="1"/>
</dbReference>
<dbReference type="Gene3D" id="3.50.50.60">
    <property type="entry name" value="FAD/NAD(P)-binding domain"/>
    <property type="match status" value="2"/>
</dbReference>
<dbReference type="SMART" id="SM00450">
    <property type="entry name" value="RHOD"/>
    <property type="match status" value="1"/>
</dbReference>
<dbReference type="SUPFAM" id="SSF52821">
    <property type="entry name" value="Rhodanese/Cell cycle control phosphatase"/>
    <property type="match status" value="1"/>
</dbReference>
<evidence type="ECO:0000256" key="6">
    <source>
        <dbReference type="ARBA" id="ARBA00023284"/>
    </source>
</evidence>
<dbReference type="Gene3D" id="3.40.250.10">
    <property type="entry name" value="Rhodanese-like domain"/>
    <property type="match status" value="1"/>
</dbReference>
<dbReference type="Pfam" id="PF07992">
    <property type="entry name" value="Pyr_redox_2"/>
    <property type="match status" value="1"/>
</dbReference>
<evidence type="ECO:0000256" key="4">
    <source>
        <dbReference type="ARBA" id="ARBA00022827"/>
    </source>
</evidence>
<dbReference type="PANTHER" id="PTHR43429">
    <property type="entry name" value="PYRIDINE NUCLEOTIDE-DISULFIDE OXIDOREDUCTASE DOMAIN-CONTAINING"/>
    <property type="match status" value="1"/>
</dbReference>
<name>A0A6J5Z5Z9_9ZZZZ</name>
<keyword evidence="5" id="KW-0560">Oxidoreductase</keyword>
<dbReference type="InterPro" id="IPR004099">
    <property type="entry name" value="Pyr_nucl-diS_OxRdtase_dimer"/>
</dbReference>
<feature type="domain" description="Rhodanese" evidence="7">
    <location>
        <begin position="457"/>
        <end position="539"/>
    </location>
</feature>
<organism evidence="8">
    <name type="scientific">freshwater metagenome</name>
    <dbReference type="NCBI Taxonomy" id="449393"/>
    <lineage>
        <taxon>unclassified sequences</taxon>
        <taxon>metagenomes</taxon>
        <taxon>ecological metagenomes</taxon>
    </lineage>
</organism>
<evidence type="ECO:0000256" key="3">
    <source>
        <dbReference type="ARBA" id="ARBA00022630"/>
    </source>
</evidence>
<dbReference type="PRINTS" id="PR00411">
    <property type="entry name" value="PNDRDTASEI"/>
</dbReference>
<dbReference type="PRINTS" id="PR00368">
    <property type="entry name" value="FADPNR"/>
</dbReference>
<dbReference type="SUPFAM" id="SSF55424">
    <property type="entry name" value="FAD/NAD-linked reductases, dimerisation (C-terminal) domain"/>
    <property type="match status" value="1"/>
</dbReference>
<keyword evidence="6" id="KW-0676">Redox-active center</keyword>
<keyword evidence="3" id="KW-0285">Flavoprotein</keyword>
<dbReference type="InterPro" id="IPR036188">
    <property type="entry name" value="FAD/NAD-bd_sf"/>
</dbReference>
<dbReference type="InterPro" id="IPR016156">
    <property type="entry name" value="FAD/NAD-linked_Rdtase_dimer_sf"/>
</dbReference>
<dbReference type="EMBL" id="CAESAJ010000053">
    <property type="protein sequence ID" value="CAB4336818.1"/>
    <property type="molecule type" value="Genomic_DNA"/>
</dbReference>
<dbReference type="InterPro" id="IPR036873">
    <property type="entry name" value="Rhodanese-like_dom_sf"/>
</dbReference>
<dbReference type="InterPro" id="IPR050260">
    <property type="entry name" value="FAD-bd_OxRdtase"/>
</dbReference>
<dbReference type="GO" id="GO:0016491">
    <property type="term" value="F:oxidoreductase activity"/>
    <property type="evidence" value="ECO:0007669"/>
    <property type="project" value="UniProtKB-KW"/>
</dbReference>
<evidence type="ECO:0000256" key="5">
    <source>
        <dbReference type="ARBA" id="ARBA00023002"/>
    </source>
</evidence>
<dbReference type="PROSITE" id="PS50206">
    <property type="entry name" value="RHODANESE_3"/>
    <property type="match status" value="1"/>
</dbReference>
<evidence type="ECO:0000256" key="2">
    <source>
        <dbReference type="ARBA" id="ARBA00009130"/>
    </source>
</evidence>
<comment type="cofactor">
    <cofactor evidence="1">
        <name>FAD</name>
        <dbReference type="ChEBI" id="CHEBI:57692"/>
    </cofactor>
</comment>
<evidence type="ECO:0000256" key="1">
    <source>
        <dbReference type="ARBA" id="ARBA00001974"/>
    </source>
</evidence>
<accession>A0A6J5Z5Z9</accession>
<dbReference type="InterPro" id="IPR001763">
    <property type="entry name" value="Rhodanese-like_dom"/>
</dbReference>
<dbReference type="Pfam" id="PF02852">
    <property type="entry name" value="Pyr_redox_dim"/>
    <property type="match status" value="1"/>
</dbReference>
<dbReference type="InterPro" id="IPR023753">
    <property type="entry name" value="FAD/NAD-binding_dom"/>
</dbReference>
<comment type="similarity">
    <text evidence="2">Belongs to the class-III pyridine nucleotide-disulfide oxidoreductase family.</text>
</comment>
<dbReference type="Pfam" id="PF00581">
    <property type="entry name" value="Rhodanese"/>
    <property type="match status" value="1"/>
</dbReference>
<dbReference type="PANTHER" id="PTHR43429:SF1">
    <property type="entry name" value="NAD(P)H SULFUR OXIDOREDUCTASE (COA-DEPENDENT)"/>
    <property type="match status" value="1"/>
</dbReference>
<evidence type="ECO:0000259" key="7">
    <source>
        <dbReference type="PROSITE" id="PS50206"/>
    </source>
</evidence>
<dbReference type="AlphaFoldDB" id="A0A6J5Z5Z9"/>
<sequence length="552" mass="58725">MTRNVVIVGGVAGGMSAATRLRRLDPDAHIIVLERSGFVSYANCGLPYYVGGVIADQAALLLQTPESLDARFELDVRVHSNVTGINRAMKKVSIDGPESSYELDYDVLILSPGALPVVPPIPGIERAFTLRTVEDVQKIAEAVSAQPTTAVVIGGGFIGVESAENLAHKGIATTIVEATDQLLAPLDPEMASLIHDEVRSNGVGLRLGQAVTRIGDSFVEFANGDVIPAAMVIAAIGVRPDTSLALGAQLDIGPRGGITVNAFGQTSDPTIYAIGDVAEKIDALDGEATLVPLANIANRQGRVAADHILGRTVRPVATIGTAIVKVFSLTVATTGWNEKRLVSRNVDFQAVHTHPGSHAGYYPGSEQMALKLLMSPETGEILGAQAVGRDGVDKRIDVIATAIRCHLPAPELADLELAYAPPFGSAKDPVNMLGYIAENLLSGFTQNIQWYELDNYRKPGTLILDVRTPAEFAEGSIPDAIHIPLDELRDRYLELPASACVVYCKVGQRGHTATVFLRERGFDAVNLDGGIQTWQASQSIVSSRPRALSEIK</sequence>
<protein>
    <submittedName>
        <fullName evidence="8">Unannotated protein</fullName>
    </submittedName>
</protein>
<reference evidence="8" key="1">
    <citation type="submission" date="2020-05" db="EMBL/GenBank/DDBJ databases">
        <authorList>
            <person name="Chiriac C."/>
            <person name="Salcher M."/>
            <person name="Ghai R."/>
            <person name="Kavagutti S V."/>
        </authorList>
    </citation>
    <scope>NUCLEOTIDE SEQUENCE</scope>
</reference>
<evidence type="ECO:0000313" key="8">
    <source>
        <dbReference type="EMBL" id="CAB4336818.1"/>
    </source>
</evidence>
<gene>
    <name evidence="8" type="ORF">UFOPK3770_00632</name>
</gene>
<keyword evidence="4" id="KW-0274">FAD</keyword>